<accession>A0ABW4ZS77</accession>
<feature type="non-terminal residue" evidence="1">
    <location>
        <position position="35"/>
    </location>
</feature>
<evidence type="ECO:0000313" key="1">
    <source>
        <dbReference type="EMBL" id="MFD2164499.1"/>
    </source>
</evidence>
<dbReference type="Proteomes" id="UP001597387">
    <property type="component" value="Unassembled WGS sequence"/>
</dbReference>
<proteinExistence type="predicted"/>
<protein>
    <submittedName>
        <fullName evidence="1">Transketolase</fullName>
    </submittedName>
</protein>
<sequence length="35" mass="3848">MTADLNKLTTVAKQVRRDIVRMVHQCQSGHPGGSL</sequence>
<name>A0ABW4ZS77_9SPHI</name>
<comment type="caution">
    <text evidence="1">The sequence shown here is derived from an EMBL/GenBank/DDBJ whole genome shotgun (WGS) entry which is preliminary data.</text>
</comment>
<evidence type="ECO:0000313" key="2">
    <source>
        <dbReference type="Proteomes" id="UP001597387"/>
    </source>
</evidence>
<reference evidence="2" key="1">
    <citation type="journal article" date="2019" name="Int. J. Syst. Evol. Microbiol.">
        <title>The Global Catalogue of Microorganisms (GCM) 10K type strain sequencing project: providing services to taxonomists for standard genome sequencing and annotation.</title>
        <authorList>
            <consortium name="The Broad Institute Genomics Platform"/>
            <consortium name="The Broad Institute Genome Sequencing Center for Infectious Disease"/>
            <person name="Wu L."/>
            <person name="Ma J."/>
        </authorList>
    </citation>
    <scope>NUCLEOTIDE SEQUENCE [LARGE SCALE GENOMIC DNA]</scope>
    <source>
        <strain evidence="2">KCTC 42217</strain>
    </source>
</reference>
<keyword evidence="2" id="KW-1185">Reference proteome</keyword>
<dbReference type="EMBL" id="JBHUHZ010000004">
    <property type="protein sequence ID" value="MFD2164499.1"/>
    <property type="molecule type" value="Genomic_DNA"/>
</dbReference>
<organism evidence="1 2">
    <name type="scientific">Paradesertivirga mongoliensis</name>
    <dbReference type="NCBI Taxonomy" id="2100740"/>
    <lineage>
        <taxon>Bacteria</taxon>
        <taxon>Pseudomonadati</taxon>
        <taxon>Bacteroidota</taxon>
        <taxon>Sphingobacteriia</taxon>
        <taxon>Sphingobacteriales</taxon>
        <taxon>Sphingobacteriaceae</taxon>
        <taxon>Paradesertivirga</taxon>
    </lineage>
</organism>
<dbReference type="Gene3D" id="3.40.50.970">
    <property type="match status" value="1"/>
</dbReference>
<gene>
    <name evidence="1" type="ORF">ACFSJU_18990</name>
</gene>